<comment type="caution">
    <text evidence="2">The sequence shown here is derived from an EMBL/GenBank/DDBJ whole genome shotgun (WGS) entry which is preliminary data.</text>
</comment>
<dbReference type="EMBL" id="JAIWYP010000008">
    <property type="protein sequence ID" value="KAH3784765.1"/>
    <property type="molecule type" value="Genomic_DNA"/>
</dbReference>
<dbReference type="Proteomes" id="UP000828390">
    <property type="component" value="Unassembled WGS sequence"/>
</dbReference>
<evidence type="ECO:0000256" key="1">
    <source>
        <dbReference type="SAM" id="MobiDB-lite"/>
    </source>
</evidence>
<feature type="compositionally biased region" description="Acidic residues" evidence="1">
    <location>
        <begin position="317"/>
        <end position="327"/>
    </location>
</feature>
<dbReference type="AlphaFoldDB" id="A0A9D4ER33"/>
<accession>A0A9D4ER33</accession>
<feature type="region of interest" description="Disordered" evidence="1">
    <location>
        <begin position="1"/>
        <end position="21"/>
    </location>
</feature>
<reference evidence="2" key="1">
    <citation type="journal article" date="2019" name="bioRxiv">
        <title>The Genome of the Zebra Mussel, Dreissena polymorpha: A Resource for Invasive Species Research.</title>
        <authorList>
            <person name="McCartney M.A."/>
            <person name="Auch B."/>
            <person name="Kono T."/>
            <person name="Mallez S."/>
            <person name="Zhang Y."/>
            <person name="Obille A."/>
            <person name="Becker A."/>
            <person name="Abrahante J.E."/>
            <person name="Garbe J."/>
            <person name="Badalamenti J.P."/>
            <person name="Herman A."/>
            <person name="Mangelson H."/>
            <person name="Liachko I."/>
            <person name="Sullivan S."/>
            <person name="Sone E.D."/>
            <person name="Koren S."/>
            <person name="Silverstein K.A.T."/>
            <person name="Beckman K.B."/>
            <person name="Gohl D.M."/>
        </authorList>
    </citation>
    <scope>NUCLEOTIDE SEQUENCE</scope>
    <source>
        <strain evidence="2">Duluth1</strain>
        <tissue evidence="2">Whole animal</tissue>
    </source>
</reference>
<gene>
    <name evidence="2" type="ORF">DPMN_162804</name>
</gene>
<evidence type="ECO:0000313" key="3">
    <source>
        <dbReference type="Proteomes" id="UP000828390"/>
    </source>
</evidence>
<reference evidence="2" key="2">
    <citation type="submission" date="2020-11" db="EMBL/GenBank/DDBJ databases">
        <authorList>
            <person name="McCartney M.A."/>
            <person name="Auch B."/>
            <person name="Kono T."/>
            <person name="Mallez S."/>
            <person name="Becker A."/>
            <person name="Gohl D.M."/>
            <person name="Silverstein K.A.T."/>
            <person name="Koren S."/>
            <person name="Bechman K.B."/>
            <person name="Herman A."/>
            <person name="Abrahante J.E."/>
            <person name="Garbe J."/>
        </authorList>
    </citation>
    <scope>NUCLEOTIDE SEQUENCE</scope>
    <source>
        <strain evidence="2">Duluth1</strain>
        <tissue evidence="2">Whole animal</tissue>
    </source>
</reference>
<feature type="compositionally biased region" description="Polar residues" evidence="1">
    <location>
        <begin position="420"/>
        <end position="456"/>
    </location>
</feature>
<proteinExistence type="predicted"/>
<feature type="compositionally biased region" description="Polar residues" evidence="1">
    <location>
        <begin position="296"/>
        <end position="310"/>
    </location>
</feature>
<feature type="region of interest" description="Disordered" evidence="1">
    <location>
        <begin position="291"/>
        <end position="327"/>
    </location>
</feature>
<dbReference type="Gene3D" id="3.30.70.1820">
    <property type="entry name" value="L1 transposable element, RRM domain"/>
    <property type="match status" value="1"/>
</dbReference>
<evidence type="ECO:0000313" key="2">
    <source>
        <dbReference type="EMBL" id="KAH3784765.1"/>
    </source>
</evidence>
<feature type="region of interest" description="Disordered" evidence="1">
    <location>
        <begin position="414"/>
        <end position="465"/>
    </location>
</feature>
<protein>
    <submittedName>
        <fullName evidence="2">Uncharacterized protein</fullName>
    </submittedName>
</protein>
<feature type="region of interest" description="Disordered" evidence="1">
    <location>
        <begin position="344"/>
        <end position="367"/>
    </location>
</feature>
<name>A0A9D4ER33_DREPO</name>
<keyword evidence="3" id="KW-1185">Reference proteome</keyword>
<organism evidence="2 3">
    <name type="scientific">Dreissena polymorpha</name>
    <name type="common">Zebra mussel</name>
    <name type="synonym">Mytilus polymorpha</name>
    <dbReference type="NCBI Taxonomy" id="45954"/>
    <lineage>
        <taxon>Eukaryota</taxon>
        <taxon>Metazoa</taxon>
        <taxon>Spiralia</taxon>
        <taxon>Lophotrochozoa</taxon>
        <taxon>Mollusca</taxon>
        <taxon>Bivalvia</taxon>
        <taxon>Autobranchia</taxon>
        <taxon>Heteroconchia</taxon>
        <taxon>Euheterodonta</taxon>
        <taxon>Imparidentia</taxon>
        <taxon>Neoheterodontei</taxon>
        <taxon>Myida</taxon>
        <taxon>Dreissenoidea</taxon>
        <taxon>Dreissenidae</taxon>
        <taxon>Dreissena</taxon>
    </lineage>
</organism>
<sequence length="465" mass="53646">MASLRDEELPQSSMDESDILTTTEYAIPVQNRFKQMNNGGQGLSENGGFQTVQRRTKRKKVSSSNMDTFANMDIDSKLVCMFEEMNVIEDTISECRNDIIKVNSNYKLIDARVYALEQTMDWQVEMTRSMCYHSIDRDARDMRNNIIIYGLSERLPYNDRNLVLKFLENELEIDTSDMMIDRAHRLGRKFPNTNDQKRPMIARFRDYIDTETILSNAYKLKRTHFGLDRQYPKEIARARKELYQSKEAEYARMSNQRVKIKYPAELFINDRSIENKFPEWFNVLGVDRLKRCPDTKPTQSARVYSNETVINSSSESDSNDGNDQEAADEDVFLKTQEKSIQPIVGNAHENVNKPRSRTNSADRIEQSESVRVPVNETHQSVSRKASLINKSQIPTKTIESRKTDTSNSVKHLKTKRAKMAQSQPNKITSDRQTVNQRRGVSQNFDTIKNSTGTSGLEQIDVPVTK</sequence>
<feature type="compositionally biased region" description="Polar residues" evidence="1">
    <location>
        <begin position="10"/>
        <end position="21"/>
    </location>
</feature>